<dbReference type="Proteomes" id="UP000676428">
    <property type="component" value="Chromosome"/>
</dbReference>
<accession>A0ABX8DG95</accession>
<feature type="transmembrane region" description="Helical" evidence="1">
    <location>
        <begin position="16"/>
        <end position="41"/>
    </location>
</feature>
<name>A0ABX8DG95_9GAMM</name>
<dbReference type="EMBL" id="CP074572">
    <property type="protein sequence ID" value="QVK23756.1"/>
    <property type="molecule type" value="Genomic_DNA"/>
</dbReference>
<reference evidence="2 3" key="1">
    <citation type="journal article" date="2012" name="Int. J. Syst. Evol. Microbiol.">
        <title>Shewanella dokdonensis sp. nov., isolated from seawater.</title>
        <authorList>
            <person name="Sung H.R."/>
            <person name="Yoon J.H."/>
            <person name="Ghim S.Y."/>
        </authorList>
    </citation>
    <scope>NUCLEOTIDE SEQUENCE [LARGE SCALE GENOMIC DNA]</scope>
    <source>
        <strain evidence="2 3">DSM 23626</strain>
    </source>
</reference>
<keyword evidence="1" id="KW-0812">Transmembrane</keyword>
<evidence type="ECO:0000313" key="2">
    <source>
        <dbReference type="EMBL" id="QVK23756.1"/>
    </source>
</evidence>
<dbReference type="InterPro" id="IPR023991">
    <property type="entry name" value="Bacteriocin_IIb_lactobn/cerein"/>
</dbReference>
<evidence type="ECO:0000313" key="3">
    <source>
        <dbReference type="Proteomes" id="UP000676428"/>
    </source>
</evidence>
<dbReference type="RefSeq" id="WP_213682373.1">
    <property type="nucleotide sequence ID" value="NZ_CP074572.1"/>
</dbReference>
<protein>
    <submittedName>
        <fullName evidence="2">Class IIb bacteriocin, lactobin A/cerein 7B family</fullName>
    </submittedName>
</protein>
<keyword evidence="3" id="KW-1185">Reference proteome</keyword>
<proteinExistence type="predicted"/>
<dbReference type="NCBIfam" id="TIGR03949">
    <property type="entry name" value="bact_IIb_cerein"/>
    <property type="match status" value="1"/>
</dbReference>
<keyword evidence="1" id="KW-0472">Membrane</keyword>
<keyword evidence="1" id="KW-1133">Transmembrane helix</keyword>
<sequence length="45" mass="4706">MQELTMSEIEQVNGGIAPLVILGAKAFMGGLTAGCMIFGLYEATK</sequence>
<evidence type="ECO:0000256" key="1">
    <source>
        <dbReference type="SAM" id="Phobius"/>
    </source>
</evidence>
<organism evidence="2 3">
    <name type="scientific">Shewanella dokdonensis</name>
    <dbReference type="NCBI Taxonomy" id="712036"/>
    <lineage>
        <taxon>Bacteria</taxon>
        <taxon>Pseudomonadati</taxon>
        <taxon>Pseudomonadota</taxon>
        <taxon>Gammaproteobacteria</taxon>
        <taxon>Alteromonadales</taxon>
        <taxon>Shewanellaceae</taxon>
        <taxon>Shewanella</taxon>
    </lineage>
</organism>
<gene>
    <name evidence="2" type="ORF">KHX94_03410</name>
</gene>